<dbReference type="Gene3D" id="3.40.50.80">
    <property type="entry name" value="Nucleotide-binding domain of ferredoxin-NADP reductase (FNR) module"/>
    <property type="match status" value="1"/>
</dbReference>
<evidence type="ECO:0000256" key="5">
    <source>
        <dbReference type="ARBA" id="ARBA00022723"/>
    </source>
</evidence>
<evidence type="ECO:0000256" key="8">
    <source>
        <dbReference type="ARBA" id="ARBA00048649"/>
    </source>
</evidence>
<dbReference type="PANTHER" id="PTHR43396:SF3">
    <property type="entry name" value="FLAVOHEMOPROTEIN"/>
    <property type="match status" value="1"/>
</dbReference>
<proteinExistence type="inferred from homology"/>
<keyword evidence="3" id="KW-0216">Detoxification</keyword>
<dbReference type="EC" id="1.14.12.17" evidence="2"/>
<dbReference type="InterPro" id="IPR017927">
    <property type="entry name" value="FAD-bd_FR_type"/>
</dbReference>
<name>A0A7S9KR24_EPIFF</name>
<evidence type="ECO:0000313" key="12">
    <source>
        <dbReference type="EMBL" id="QPG98662.1"/>
    </source>
</evidence>
<dbReference type="InterPro" id="IPR000971">
    <property type="entry name" value="Globin"/>
</dbReference>
<dbReference type="InterPro" id="IPR009050">
    <property type="entry name" value="Globin-like_sf"/>
</dbReference>
<dbReference type="GO" id="GO:0020037">
    <property type="term" value="F:heme binding"/>
    <property type="evidence" value="ECO:0007669"/>
    <property type="project" value="InterPro"/>
</dbReference>
<dbReference type="GO" id="GO:0071949">
    <property type="term" value="F:FAD binding"/>
    <property type="evidence" value="ECO:0007669"/>
    <property type="project" value="TreeGrafter"/>
</dbReference>
<dbReference type="EMBL" id="CP031386">
    <property type="protein sequence ID" value="QPG98662.1"/>
    <property type="molecule type" value="Genomic_DNA"/>
</dbReference>
<keyword evidence="6" id="KW-0408">Iron</keyword>
<dbReference type="SUPFAM" id="SSF52343">
    <property type="entry name" value="Ferredoxin reductase-like, C-terminal NADP-linked domain"/>
    <property type="match status" value="1"/>
</dbReference>
<dbReference type="CDD" id="cd06184">
    <property type="entry name" value="flavohem_like_fad_nad_binding"/>
    <property type="match status" value="1"/>
</dbReference>
<dbReference type="GO" id="GO:0008941">
    <property type="term" value="F:nitric oxide dioxygenase NAD(P)H activity"/>
    <property type="evidence" value="ECO:0007669"/>
    <property type="project" value="UniProtKB-EC"/>
</dbReference>
<dbReference type="AlphaFoldDB" id="A0A7S9KR24"/>
<dbReference type="Pfam" id="PF00042">
    <property type="entry name" value="Globin"/>
    <property type="match status" value="1"/>
</dbReference>
<gene>
    <name evidence="12" type="ORF">C2857_007840</name>
</gene>
<evidence type="ECO:0000259" key="11">
    <source>
        <dbReference type="PROSITE" id="PS51384"/>
    </source>
</evidence>
<dbReference type="GO" id="GO:0071500">
    <property type="term" value="P:cellular response to nitrosative stress"/>
    <property type="evidence" value="ECO:0007669"/>
    <property type="project" value="TreeGrafter"/>
</dbReference>
<dbReference type="GO" id="GO:0046210">
    <property type="term" value="P:nitric oxide catabolic process"/>
    <property type="evidence" value="ECO:0007669"/>
    <property type="project" value="TreeGrafter"/>
</dbReference>
<comment type="catalytic activity">
    <reaction evidence="9">
        <text>2 nitric oxide + NADPH + 2 O2 = 2 nitrate + NADP(+) + H(+)</text>
        <dbReference type="Rhea" id="RHEA:19465"/>
        <dbReference type="ChEBI" id="CHEBI:15378"/>
        <dbReference type="ChEBI" id="CHEBI:15379"/>
        <dbReference type="ChEBI" id="CHEBI:16480"/>
        <dbReference type="ChEBI" id="CHEBI:17632"/>
        <dbReference type="ChEBI" id="CHEBI:57783"/>
        <dbReference type="ChEBI" id="CHEBI:58349"/>
        <dbReference type="EC" id="1.14.12.17"/>
    </reaction>
</comment>
<reference evidence="12 13" key="1">
    <citation type="journal article" date="2018" name="PLoS Genet.">
        <title>Repeat elements organise 3D genome structure and mediate transcription in the filamentous fungus Epichloe festucae.</title>
        <authorList>
            <person name="Winter D.J."/>
            <person name="Ganley A.R.D."/>
            <person name="Young C.A."/>
            <person name="Liachko I."/>
            <person name="Schardl C.L."/>
            <person name="Dupont P.Y."/>
            <person name="Berry D."/>
            <person name="Ram A."/>
            <person name="Scott B."/>
            <person name="Cox M.P."/>
        </authorList>
    </citation>
    <scope>NUCLEOTIDE SEQUENCE [LARGE SCALE GENOMIC DNA]</scope>
    <source>
        <strain evidence="12 13">Fl1</strain>
    </source>
</reference>
<feature type="domain" description="FAD-binding FR-type" evidence="11">
    <location>
        <begin position="198"/>
        <end position="321"/>
    </location>
</feature>
<evidence type="ECO:0000256" key="4">
    <source>
        <dbReference type="ARBA" id="ARBA00022617"/>
    </source>
</evidence>
<evidence type="ECO:0000256" key="6">
    <source>
        <dbReference type="ARBA" id="ARBA00023004"/>
    </source>
</evidence>
<dbReference type="InterPro" id="IPR012292">
    <property type="entry name" value="Globin/Proto"/>
</dbReference>
<protein>
    <recommendedName>
        <fullName evidence="2">nitric oxide dioxygenase</fullName>
        <ecNumber evidence="2">1.14.12.17</ecNumber>
    </recommendedName>
</protein>
<evidence type="ECO:0000313" key="13">
    <source>
        <dbReference type="Proteomes" id="UP000594364"/>
    </source>
</evidence>
<accession>A0A7S9KR24</accession>
<evidence type="ECO:0000256" key="1">
    <source>
        <dbReference type="ARBA" id="ARBA00006401"/>
    </source>
</evidence>
<dbReference type="SUPFAM" id="SSF63380">
    <property type="entry name" value="Riboflavin synthase domain-like"/>
    <property type="match status" value="1"/>
</dbReference>
<evidence type="ECO:0000259" key="10">
    <source>
        <dbReference type="PROSITE" id="PS01033"/>
    </source>
</evidence>
<dbReference type="InterPro" id="IPR039261">
    <property type="entry name" value="FNR_nucleotide-bd"/>
</dbReference>
<organism evidence="12 13">
    <name type="scientific">Epichloe festucae (strain Fl1)</name>
    <dbReference type="NCBI Taxonomy" id="877507"/>
    <lineage>
        <taxon>Eukaryota</taxon>
        <taxon>Fungi</taxon>
        <taxon>Dikarya</taxon>
        <taxon>Ascomycota</taxon>
        <taxon>Pezizomycotina</taxon>
        <taxon>Sordariomycetes</taxon>
        <taxon>Hypocreomycetidae</taxon>
        <taxon>Hypocreales</taxon>
        <taxon>Clavicipitaceae</taxon>
        <taxon>Epichloe</taxon>
    </lineage>
</organism>
<sequence length="474" mass="52105">MDGNPPTTDDNGLDLTSEVGLMSNQIIVPFTRQLSSPPLDSSLDSSLDRMALTAQQIAIVKSTAPVVKQHGNTITATFYRNMLAAHPELKNYFSLRNQQSGAQQAALANAVFAYAAYIDDLSRLSHAVERIAHKHASLFIKADQYPIVGKYLVDAFAEVLGDALTAEVADAWVAAYGQLADVFINREKQLYDEAGDWQTWRDFRIVKRETETARIASLYLEPVDGRSLPAFKPGQYVSVQLAIPELDGLLQSRQYSLSVAPESNMRQYRVSVKGEKVDEANGTTQDLADGKVPGVISNRLHRYQVGDEVRVSPPRGEFFFDPVTATPGTPVVLLSVGVGAAPLVSILDSILQSSDPARPVTWAQAARHVDALCFRKHMSEIAGKAHDNNSNIRRAVFVKNVAETDEKGTEYDHEGPLSLGKLADDGALYLENEATEYYICGPEEWMVQMRDELVVGRGVSLARVHLELFRTGDV</sequence>
<dbReference type="Gene3D" id="2.40.30.10">
    <property type="entry name" value="Translation factors"/>
    <property type="match status" value="1"/>
</dbReference>
<evidence type="ECO:0000256" key="7">
    <source>
        <dbReference type="ARBA" id="ARBA00023027"/>
    </source>
</evidence>
<dbReference type="Gene3D" id="1.10.490.10">
    <property type="entry name" value="Globins"/>
    <property type="match status" value="1"/>
</dbReference>
<feature type="domain" description="Globin" evidence="10">
    <location>
        <begin position="51"/>
        <end position="188"/>
    </location>
</feature>
<dbReference type="OrthoDB" id="436496at2759"/>
<dbReference type="PANTHER" id="PTHR43396">
    <property type="entry name" value="FLAVOHEMOPROTEIN"/>
    <property type="match status" value="1"/>
</dbReference>
<dbReference type="SUPFAM" id="SSF46458">
    <property type="entry name" value="Globin-like"/>
    <property type="match status" value="1"/>
</dbReference>
<keyword evidence="5" id="KW-0479">Metal-binding</keyword>
<dbReference type="InterPro" id="IPR017938">
    <property type="entry name" value="Riboflavin_synthase-like_b-brl"/>
</dbReference>
<keyword evidence="4" id="KW-0349">Heme</keyword>
<evidence type="ECO:0000256" key="2">
    <source>
        <dbReference type="ARBA" id="ARBA00012229"/>
    </source>
</evidence>
<comment type="similarity">
    <text evidence="1">In the C-terminal section; belongs to the flavoprotein pyridine nucleotide cytochrome reductase family.</text>
</comment>
<evidence type="ECO:0000256" key="9">
    <source>
        <dbReference type="ARBA" id="ARBA00049433"/>
    </source>
</evidence>
<keyword evidence="7" id="KW-0520">NAD</keyword>
<dbReference type="CDD" id="cd08922">
    <property type="entry name" value="FHb-globin"/>
    <property type="match status" value="1"/>
</dbReference>
<dbReference type="Pfam" id="PF00175">
    <property type="entry name" value="NAD_binding_1"/>
    <property type="match status" value="1"/>
</dbReference>
<evidence type="ECO:0000256" key="3">
    <source>
        <dbReference type="ARBA" id="ARBA00022575"/>
    </source>
</evidence>
<dbReference type="GO" id="GO:0046872">
    <property type="term" value="F:metal ion binding"/>
    <property type="evidence" value="ECO:0007669"/>
    <property type="project" value="UniProtKB-KW"/>
</dbReference>
<dbReference type="Proteomes" id="UP000594364">
    <property type="component" value="Chromosome 2"/>
</dbReference>
<keyword evidence="13" id="KW-1185">Reference proteome</keyword>
<dbReference type="InterPro" id="IPR001433">
    <property type="entry name" value="OxRdtase_FAD/NAD-bd"/>
</dbReference>
<dbReference type="PROSITE" id="PS01033">
    <property type="entry name" value="GLOBIN"/>
    <property type="match status" value="1"/>
</dbReference>
<dbReference type="FunFam" id="1.10.490.10:FF:000003">
    <property type="entry name" value="Flavohemoprotein"/>
    <property type="match status" value="1"/>
</dbReference>
<dbReference type="PROSITE" id="PS51384">
    <property type="entry name" value="FAD_FR"/>
    <property type="match status" value="1"/>
</dbReference>
<dbReference type="GO" id="GO:0009636">
    <property type="term" value="P:response to toxic substance"/>
    <property type="evidence" value="ECO:0007669"/>
    <property type="project" value="UniProtKB-KW"/>
</dbReference>
<dbReference type="GO" id="GO:0019825">
    <property type="term" value="F:oxygen binding"/>
    <property type="evidence" value="ECO:0007669"/>
    <property type="project" value="InterPro"/>
</dbReference>
<comment type="catalytic activity">
    <reaction evidence="8">
        <text>2 nitric oxide + NADH + 2 O2 = 2 nitrate + NAD(+) + H(+)</text>
        <dbReference type="Rhea" id="RHEA:19469"/>
        <dbReference type="ChEBI" id="CHEBI:15378"/>
        <dbReference type="ChEBI" id="CHEBI:15379"/>
        <dbReference type="ChEBI" id="CHEBI:16480"/>
        <dbReference type="ChEBI" id="CHEBI:17632"/>
        <dbReference type="ChEBI" id="CHEBI:57540"/>
        <dbReference type="ChEBI" id="CHEBI:57945"/>
        <dbReference type="EC" id="1.14.12.17"/>
    </reaction>
</comment>